<feature type="domain" description="HTH cro/C1-type" evidence="2">
    <location>
        <begin position="32"/>
        <end position="86"/>
    </location>
</feature>
<gene>
    <name evidence="3" type="ORF">GC101_35355</name>
</gene>
<dbReference type="EMBL" id="WHOB01000098">
    <property type="protein sequence ID" value="NOU84129.1"/>
    <property type="molecule type" value="Genomic_DNA"/>
</dbReference>
<sequence>MKLILGLKARVTIVGTNRSVEAIIINTIGANIKQLRKIHNLNQTDFANKIGVSQGSLSDLEFGKSKPAIETVISICSVFRCSYEWFFTGREHSNIGDLNNTISELVQVIKELSHSEQHELLTVATPT</sequence>
<dbReference type="Gene3D" id="1.10.260.40">
    <property type="entry name" value="lambda repressor-like DNA-binding domains"/>
    <property type="match status" value="1"/>
</dbReference>
<dbReference type="CDD" id="cd00093">
    <property type="entry name" value="HTH_XRE"/>
    <property type="match status" value="1"/>
</dbReference>
<dbReference type="PANTHER" id="PTHR46558:SF4">
    <property type="entry name" value="DNA-BIDING PHAGE PROTEIN"/>
    <property type="match status" value="1"/>
</dbReference>
<dbReference type="SMART" id="SM00530">
    <property type="entry name" value="HTH_XRE"/>
    <property type="match status" value="1"/>
</dbReference>
<evidence type="ECO:0000313" key="4">
    <source>
        <dbReference type="Proteomes" id="UP000596857"/>
    </source>
</evidence>
<dbReference type="Proteomes" id="UP000596857">
    <property type="component" value="Unassembled WGS sequence"/>
</dbReference>
<dbReference type="Pfam" id="PF01381">
    <property type="entry name" value="HTH_3"/>
    <property type="match status" value="1"/>
</dbReference>
<dbReference type="PROSITE" id="PS50943">
    <property type="entry name" value="HTH_CROC1"/>
    <property type="match status" value="1"/>
</dbReference>
<dbReference type="InterPro" id="IPR010982">
    <property type="entry name" value="Lambda_DNA-bd_dom_sf"/>
</dbReference>
<evidence type="ECO:0000259" key="2">
    <source>
        <dbReference type="PROSITE" id="PS50943"/>
    </source>
</evidence>
<proteinExistence type="predicted"/>
<organism evidence="3 4">
    <name type="scientific">Paenibacillus phytohabitans</name>
    <dbReference type="NCBI Taxonomy" id="2654978"/>
    <lineage>
        <taxon>Bacteria</taxon>
        <taxon>Bacillati</taxon>
        <taxon>Bacillota</taxon>
        <taxon>Bacilli</taxon>
        <taxon>Bacillales</taxon>
        <taxon>Paenibacillaceae</taxon>
        <taxon>Paenibacillus</taxon>
    </lineage>
</organism>
<dbReference type="PANTHER" id="PTHR46558">
    <property type="entry name" value="TRACRIPTIONAL REGULATORY PROTEIN-RELATED-RELATED"/>
    <property type="match status" value="1"/>
</dbReference>
<evidence type="ECO:0000256" key="1">
    <source>
        <dbReference type="ARBA" id="ARBA00023125"/>
    </source>
</evidence>
<keyword evidence="4" id="KW-1185">Reference proteome</keyword>
<keyword evidence="1" id="KW-0238">DNA-binding</keyword>
<reference evidence="3 4" key="1">
    <citation type="submission" date="2019-10" db="EMBL/GenBank/DDBJ databases">
        <title>Description of Paenibacillus terricola sp. nov.</title>
        <authorList>
            <person name="Carlier A."/>
            <person name="Qi S."/>
        </authorList>
    </citation>
    <scope>NUCLEOTIDE SEQUENCE [LARGE SCALE GENOMIC DNA]</scope>
    <source>
        <strain evidence="3 4">LMG 31459</strain>
    </source>
</reference>
<comment type="caution">
    <text evidence="3">The sequence shown here is derived from an EMBL/GenBank/DDBJ whole genome shotgun (WGS) entry which is preliminary data.</text>
</comment>
<name>A0ABX1YV74_9BACL</name>
<dbReference type="InterPro" id="IPR001387">
    <property type="entry name" value="Cro/C1-type_HTH"/>
</dbReference>
<evidence type="ECO:0000313" key="3">
    <source>
        <dbReference type="EMBL" id="NOU84129.1"/>
    </source>
</evidence>
<protein>
    <submittedName>
        <fullName evidence="3">Helix-turn-helix domain-containing protein</fullName>
    </submittedName>
</protein>
<dbReference type="SUPFAM" id="SSF47413">
    <property type="entry name" value="lambda repressor-like DNA-binding domains"/>
    <property type="match status" value="1"/>
</dbReference>
<accession>A0ABX1YV74</accession>